<evidence type="ECO:0000313" key="3">
    <source>
        <dbReference type="EMBL" id="SFV34300.1"/>
    </source>
</evidence>
<reference evidence="4" key="1">
    <citation type="submission" date="2016-10" db="EMBL/GenBank/DDBJ databases">
        <authorList>
            <person name="Varghese N."/>
            <person name="Submissions S."/>
        </authorList>
    </citation>
    <scope>NUCLEOTIDE SEQUENCE [LARGE SCALE GENOMIC DNA]</scope>
    <source>
        <strain evidence="4">DSM 1565</strain>
    </source>
</reference>
<feature type="compositionally biased region" description="Low complexity" evidence="1">
    <location>
        <begin position="60"/>
        <end position="69"/>
    </location>
</feature>
<organism evidence="3 4">
    <name type="scientific">Hyphomicrobium facile</name>
    <dbReference type="NCBI Taxonomy" id="51670"/>
    <lineage>
        <taxon>Bacteria</taxon>
        <taxon>Pseudomonadati</taxon>
        <taxon>Pseudomonadota</taxon>
        <taxon>Alphaproteobacteria</taxon>
        <taxon>Hyphomicrobiales</taxon>
        <taxon>Hyphomicrobiaceae</taxon>
        <taxon>Hyphomicrobium</taxon>
    </lineage>
</organism>
<feature type="compositionally biased region" description="Basic and acidic residues" evidence="1">
    <location>
        <begin position="28"/>
        <end position="41"/>
    </location>
</feature>
<feature type="region of interest" description="Disordered" evidence="1">
    <location>
        <begin position="24"/>
        <end position="102"/>
    </location>
</feature>
<feature type="signal peptide" evidence="2">
    <location>
        <begin position="1"/>
        <end position="23"/>
    </location>
</feature>
<sequence length="102" mass="10452">MKYVIAPAFAALCLSAATTLAIAEDQSTTDRARHTFGEEGKLPPGGAVNSRVPEMGAGTGTSSGTTGTSHRMGDEGKLPATNSMSNEVPKMTSPKSPDTPDK</sequence>
<dbReference type="Proteomes" id="UP000199423">
    <property type="component" value="Unassembled WGS sequence"/>
</dbReference>
<keyword evidence="2" id="KW-0732">Signal</keyword>
<dbReference type="EMBL" id="FPCH01000002">
    <property type="protein sequence ID" value="SFV34300.1"/>
    <property type="molecule type" value="Genomic_DNA"/>
</dbReference>
<accession>A0A1I7NI14</accession>
<protein>
    <recommendedName>
        <fullName evidence="5">Mucin-associated surface protein (MASP)</fullName>
    </recommendedName>
</protein>
<gene>
    <name evidence="3" type="ORF">SAMN04488557_2281</name>
</gene>
<evidence type="ECO:0000256" key="1">
    <source>
        <dbReference type="SAM" id="MobiDB-lite"/>
    </source>
</evidence>
<feature type="chain" id="PRO_5011785926" description="Mucin-associated surface protein (MASP)" evidence="2">
    <location>
        <begin position="24"/>
        <end position="102"/>
    </location>
</feature>
<proteinExistence type="predicted"/>
<evidence type="ECO:0008006" key="5">
    <source>
        <dbReference type="Google" id="ProtNLM"/>
    </source>
</evidence>
<evidence type="ECO:0000256" key="2">
    <source>
        <dbReference type="SAM" id="SignalP"/>
    </source>
</evidence>
<keyword evidence="4" id="KW-1185">Reference proteome</keyword>
<evidence type="ECO:0000313" key="4">
    <source>
        <dbReference type="Proteomes" id="UP000199423"/>
    </source>
</evidence>
<name>A0A1I7NI14_9HYPH</name>
<dbReference type="OrthoDB" id="7933245at2"/>
<dbReference type="AlphaFoldDB" id="A0A1I7NI14"/>